<evidence type="ECO:0000313" key="3">
    <source>
        <dbReference type="EMBL" id="CAF1280023.1"/>
    </source>
</evidence>
<sequence length="293" mass="33228">MILRKASEIGPGRSITFSPLDIPINMKLVESFEPSNSNAINIVLDSEKKKRTDRKHMSFFFCSNDSCSESFQSEDDLITHESIGQHTTKDNHFSANDAAKILLFDKMRASNPAIHSVINTTTTSNSPIHLPKNFSLFENTGWASRTHKPSHRIDKAVKEYIQKIYEEEKVNGQKLDPEEYVRRIRSARNLDETKLFTPSQYLTVSQVRTHIRQLANKKSSSNRFDAMSIGSATDIRPQQVEQISTISVSILTNRITIHTTMVAYILQSSSTRSSHSKQITQVTSKIHFELDGK</sequence>
<comment type="caution">
    <text evidence="4">The sequence shown here is derived from an EMBL/GenBank/DDBJ whole genome shotgun (WGS) entry which is preliminary data.</text>
</comment>
<evidence type="ECO:0000313" key="5">
    <source>
        <dbReference type="Proteomes" id="UP000663870"/>
    </source>
</evidence>
<dbReference type="Proteomes" id="UP000663870">
    <property type="component" value="Unassembled WGS sequence"/>
</dbReference>
<reference evidence="4" key="1">
    <citation type="submission" date="2021-02" db="EMBL/GenBank/DDBJ databases">
        <authorList>
            <person name="Nowell W R."/>
        </authorList>
    </citation>
    <scope>NUCLEOTIDE SEQUENCE</scope>
</reference>
<name>A0A815XLI6_9BILA</name>
<evidence type="ECO:0000259" key="2">
    <source>
        <dbReference type="PROSITE" id="PS50157"/>
    </source>
</evidence>
<dbReference type="PANTHER" id="PTHR33845:SF1">
    <property type="entry name" value="C2H2-TYPE DOMAIN-CONTAINING PROTEIN"/>
    <property type="match status" value="1"/>
</dbReference>
<keyword evidence="1" id="KW-0862">Zinc</keyword>
<evidence type="ECO:0000313" key="4">
    <source>
        <dbReference type="EMBL" id="CAF1558922.1"/>
    </source>
</evidence>
<dbReference type="PANTHER" id="PTHR33845">
    <property type="entry name" value="C2H2-TYPE DOMAIN-CONTAINING PROTEIN"/>
    <property type="match status" value="1"/>
</dbReference>
<dbReference type="EMBL" id="CAJNOL010003342">
    <property type="protein sequence ID" value="CAF1558922.1"/>
    <property type="molecule type" value="Genomic_DNA"/>
</dbReference>
<organism evidence="4 5">
    <name type="scientific">Rotaria sordida</name>
    <dbReference type="NCBI Taxonomy" id="392033"/>
    <lineage>
        <taxon>Eukaryota</taxon>
        <taxon>Metazoa</taxon>
        <taxon>Spiralia</taxon>
        <taxon>Gnathifera</taxon>
        <taxon>Rotifera</taxon>
        <taxon>Eurotatoria</taxon>
        <taxon>Bdelloidea</taxon>
        <taxon>Philodinida</taxon>
        <taxon>Philodinidae</taxon>
        <taxon>Rotaria</taxon>
    </lineage>
</organism>
<proteinExistence type="predicted"/>
<dbReference type="GO" id="GO:0008270">
    <property type="term" value="F:zinc ion binding"/>
    <property type="evidence" value="ECO:0007669"/>
    <property type="project" value="UniProtKB-KW"/>
</dbReference>
<dbReference type="AlphaFoldDB" id="A0A815XLI6"/>
<dbReference type="Proteomes" id="UP000663854">
    <property type="component" value="Unassembled WGS sequence"/>
</dbReference>
<dbReference type="InterPro" id="IPR013087">
    <property type="entry name" value="Znf_C2H2_type"/>
</dbReference>
<protein>
    <recommendedName>
        <fullName evidence="2">C2H2-type domain-containing protein</fullName>
    </recommendedName>
</protein>
<keyword evidence="5" id="KW-1185">Reference proteome</keyword>
<accession>A0A815XLI6</accession>
<keyword evidence="1" id="KW-0479">Metal-binding</keyword>
<evidence type="ECO:0000256" key="1">
    <source>
        <dbReference type="PROSITE-ProRule" id="PRU00042"/>
    </source>
</evidence>
<dbReference type="EMBL" id="CAJNOH010002204">
    <property type="protein sequence ID" value="CAF1280023.1"/>
    <property type="molecule type" value="Genomic_DNA"/>
</dbReference>
<gene>
    <name evidence="4" type="ORF">JXQ802_LOCUS44204</name>
    <name evidence="3" type="ORF">PYM288_LOCUS28831</name>
</gene>
<feature type="domain" description="C2H2-type" evidence="2">
    <location>
        <begin position="60"/>
        <end position="91"/>
    </location>
</feature>
<keyword evidence="1" id="KW-0863">Zinc-finger</keyword>
<dbReference type="PROSITE" id="PS00028">
    <property type="entry name" value="ZINC_FINGER_C2H2_1"/>
    <property type="match status" value="1"/>
</dbReference>
<dbReference type="PROSITE" id="PS50157">
    <property type="entry name" value="ZINC_FINGER_C2H2_2"/>
    <property type="match status" value="1"/>
</dbReference>